<dbReference type="RefSeq" id="WP_111538004.1">
    <property type="nucleotide sequence ID" value="NZ_QKZL01000014.1"/>
</dbReference>
<accession>A0A2W7N2I1</accession>
<feature type="compositionally biased region" description="Basic and acidic residues" evidence="1">
    <location>
        <begin position="19"/>
        <end position="30"/>
    </location>
</feature>
<evidence type="ECO:0000259" key="2">
    <source>
        <dbReference type="Pfam" id="PF20605"/>
    </source>
</evidence>
<evidence type="ECO:0000313" key="4">
    <source>
        <dbReference type="Proteomes" id="UP000248916"/>
    </source>
</evidence>
<keyword evidence="4" id="KW-1185">Reference proteome</keyword>
<dbReference type="Proteomes" id="UP000248916">
    <property type="component" value="Unassembled WGS sequence"/>
</dbReference>
<evidence type="ECO:0000256" key="1">
    <source>
        <dbReference type="SAM" id="MobiDB-lite"/>
    </source>
</evidence>
<feature type="domain" description="Antitoxin-like ribbon-helix-helix" evidence="2">
    <location>
        <begin position="41"/>
        <end position="90"/>
    </location>
</feature>
<name>A0A2W7N2I1_9RHOB</name>
<feature type="compositionally biased region" description="Low complexity" evidence="1">
    <location>
        <begin position="1"/>
        <end position="11"/>
    </location>
</feature>
<dbReference type="EMBL" id="QKZL01000014">
    <property type="protein sequence ID" value="PZX14318.1"/>
    <property type="molecule type" value="Genomic_DNA"/>
</dbReference>
<reference evidence="3 4" key="1">
    <citation type="submission" date="2018-06" db="EMBL/GenBank/DDBJ databases">
        <title>Genomic Encyclopedia of Archaeal and Bacterial Type Strains, Phase II (KMG-II): from individual species to whole genera.</title>
        <authorList>
            <person name="Goeker M."/>
        </authorList>
    </citation>
    <scope>NUCLEOTIDE SEQUENCE [LARGE SCALE GENOMIC DNA]</scope>
    <source>
        <strain evidence="3 4">DSM 22009</strain>
    </source>
</reference>
<organism evidence="3 4">
    <name type="scientific">Palleronia aestuarii</name>
    <dbReference type="NCBI Taxonomy" id="568105"/>
    <lineage>
        <taxon>Bacteria</taxon>
        <taxon>Pseudomonadati</taxon>
        <taxon>Pseudomonadota</taxon>
        <taxon>Alphaproteobacteria</taxon>
        <taxon>Rhodobacterales</taxon>
        <taxon>Roseobacteraceae</taxon>
        <taxon>Palleronia</taxon>
    </lineage>
</organism>
<proteinExistence type="predicted"/>
<protein>
    <recommendedName>
        <fullName evidence="2">Antitoxin-like ribbon-helix-helix domain-containing protein</fullName>
    </recommendedName>
</protein>
<sequence>MSNKFAAALKPKPAPAPVKTEDASPPERNEAPASVHTRPSRKATKHVGGYFDPTVSRQLREIALAEDSSVQALLGEAIDMLFQSRRKPTIATRPKGK</sequence>
<evidence type="ECO:0000313" key="3">
    <source>
        <dbReference type="EMBL" id="PZX14318.1"/>
    </source>
</evidence>
<feature type="region of interest" description="Disordered" evidence="1">
    <location>
        <begin position="1"/>
        <end position="49"/>
    </location>
</feature>
<dbReference type="Pfam" id="PF20605">
    <property type="entry name" value="Antitox_RHH"/>
    <property type="match status" value="1"/>
</dbReference>
<dbReference type="AlphaFoldDB" id="A0A2W7N2I1"/>
<comment type="caution">
    <text evidence="3">The sequence shown here is derived from an EMBL/GenBank/DDBJ whole genome shotgun (WGS) entry which is preliminary data.</text>
</comment>
<gene>
    <name evidence="3" type="ORF">LX81_02901</name>
</gene>
<dbReference type="InterPro" id="IPR046765">
    <property type="entry name" value="Antitox_RHH"/>
</dbReference>
<dbReference type="OrthoDB" id="7190256at2"/>